<dbReference type="STRING" id="3641.A0A061F0R6"/>
<comment type="subcellular location">
    <subcellularLocation>
        <location evidence="1">Mitochondrion inner membrane</location>
        <topology evidence="1">Single-pass membrane protein</topology>
    </subcellularLocation>
</comment>
<name>A0A061F0R6_THECC</name>
<comment type="similarity">
    <text evidence="1">Belongs to the TIM50 family.</text>
</comment>
<dbReference type="HOGENOM" id="CLU_013096_0_0_1"/>
<dbReference type="OMA" id="WSSAMDR"/>
<keyword evidence="1" id="KW-0809">Transit peptide</keyword>
<dbReference type="Pfam" id="PF03031">
    <property type="entry name" value="NIF"/>
    <property type="match status" value="1"/>
</dbReference>
<dbReference type="eggNOG" id="ENOG502RT7D">
    <property type="taxonomic scope" value="Eukaryota"/>
</dbReference>
<dbReference type="Gramene" id="EOY08099">
    <property type="protein sequence ID" value="EOY08099"/>
    <property type="gene ID" value="TCM_022421"/>
</dbReference>
<keyword evidence="1" id="KW-0813">Transport</keyword>
<dbReference type="GO" id="GO:0030150">
    <property type="term" value="P:protein import into mitochondrial matrix"/>
    <property type="evidence" value="ECO:0000318"/>
    <property type="project" value="GO_Central"/>
</dbReference>
<keyword evidence="1" id="KW-0496">Mitochondrion</keyword>
<dbReference type="InterPro" id="IPR004274">
    <property type="entry name" value="FCP1_dom"/>
</dbReference>
<keyword evidence="4" id="KW-1185">Reference proteome</keyword>
<dbReference type="InterPro" id="IPR023214">
    <property type="entry name" value="HAD_sf"/>
</dbReference>
<reference evidence="3 4" key="1">
    <citation type="journal article" date="2013" name="Genome Biol.">
        <title>The genome sequence of the most widely cultivated cacao type and its use to identify candidate genes regulating pod color.</title>
        <authorList>
            <person name="Motamayor J.C."/>
            <person name="Mockaitis K."/>
            <person name="Schmutz J."/>
            <person name="Haiminen N."/>
            <person name="Iii D.L."/>
            <person name="Cornejo O."/>
            <person name="Findley S.D."/>
            <person name="Zheng P."/>
            <person name="Utro F."/>
            <person name="Royaert S."/>
            <person name="Saski C."/>
            <person name="Jenkins J."/>
            <person name="Podicheti R."/>
            <person name="Zhao M."/>
            <person name="Scheffler B.E."/>
            <person name="Stack J.C."/>
            <person name="Feltus F.A."/>
            <person name="Mustiga G.M."/>
            <person name="Amores F."/>
            <person name="Phillips W."/>
            <person name="Marelli J.P."/>
            <person name="May G.D."/>
            <person name="Shapiro H."/>
            <person name="Ma J."/>
            <person name="Bustamante C.D."/>
            <person name="Schnell R.J."/>
            <person name="Main D."/>
            <person name="Gilbert D."/>
            <person name="Parida L."/>
            <person name="Kuhn D.N."/>
        </authorList>
    </citation>
    <scope>NUCLEOTIDE SEQUENCE [LARGE SCALE GENOMIC DNA]</scope>
    <source>
        <strain evidence="4">cv. Matina 1-6</strain>
    </source>
</reference>
<dbReference type="GO" id="GO:0005744">
    <property type="term" value="C:TIM23 mitochondrial import inner membrane translocase complex"/>
    <property type="evidence" value="ECO:0000318"/>
    <property type="project" value="GO_Central"/>
</dbReference>
<comment type="subunit">
    <text evidence="1">Component of the TIM23 complex.</text>
</comment>
<gene>
    <name evidence="3" type="ORF">TCM_022421</name>
</gene>
<dbReference type="InterPro" id="IPR036412">
    <property type="entry name" value="HAD-like_sf"/>
</dbReference>
<dbReference type="PANTHER" id="PTHR12210">
    <property type="entry name" value="DULLARD PROTEIN PHOSPHATASE"/>
    <property type="match status" value="1"/>
</dbReference>
<dbReference type="SMART" id="SM00577">
    <property type="entry name" value="CPDc"/>
    <property type="match status" value="1"/>
</dbReference>
<protein>
    <recommendedName>
        <fullName evidence="1">Mitochondrial import inner membrane translocase subunit TIM50</fullName>
    </recommendedName>
</protein>
<dbReference type="AlphaFoldDB" id="A0A061F0R6"/>
<proteinExistence type="inferred from homology"/>
<evidence type="ECO:0000313" key="3">
    <source>
        <dbReference type="EMBL" id="EOY08099.1"/>
    </source>
</evidence>
<feature type="domain" description="FCP1 homology" evidence="2">
    <location>
        <begin position="69"/>
        <end position="256"/>
    </location>
</feature>
<accession>A0A061F0R6</accession>
<dbReference type="EMBL" id="CM001883">
    <property type="protein sequence ID" value="EOY08099.1"/>
    <property type="molecule type" value="Genomic_DNA"/>
</dbReference>
<keyword evidence="3" id="KW-0378">Hydrolase</keyword>
<evidence type="ECO:0000256" key="1">
    <source>
        <dbReference type="RuleBase" id="RU365079"/>
    </source>
</evidence>
<keyword evidence="1" id="KW-0811">Translocation</keyword>
<dbReference type="InterPro" id="IPR050365">
    <property type="entry name" value="TIM50"/>
</dbReference>
<comment type="function">
    <text evidence="1">Essential component of the TIM23 complex, a complex that mediates the translocation of transit peptide-containing proteins across the mitochondrial inner membrane.</text>
</comment>
<organism evidence="3 4">
    <name type="scientific">Theobroma cacao</name>
    <name type="common">Cacao</name>
    <name type="synonym">Cocoa</name>
    <dbReference type="NCBI Taxonomy" id="3641"/>
    <lineage>
        <taxon>Eukaryota</taxon>
        <taxon>Viridiplantae</taxon>
        <taxon>Streptophyta</taxon>
        <taxon>Embryophyta</taxon>
        <taxon>Tracheophyta</taxon>
        <taxon>Spermatophyta</taxon>
        <taxon>Magnoliopsida</taxon>
        <taxon>eudicotyledons</taxon>
        <taxon>Gunneridae</taxon>
        <taxon>Pentapetalae</taxon>
        <taxon>rosids</taxon>
        <taxon>malvids</taxon>
        <taxon>Malvales</taxon>
        <taxon>Malvaceae</taxon>
        <taxon>Byttnerioideae</taxon>
        <taxon>Theobroma</taxon>
    </lineage>
</organism>
<evidence type="ECO:0000259" key="2">
    <source>
        <dbReference type="PROSITE" id="PS50969"/>
    </source>
</evidence>
<dbReference type="SUPFAM" id="SSF56784">
    <property type="entry name" value="HAD-like"/>
    <property type="match status" value="1"/>
</dbReference>
<dbReference type="PROSITE" id="PS50969">
    <property type="entry name" value="FCP1"/>
    <property type="match status" value="1"/>
</dbReference>
<keyword evidence="1" id="KW-0653">Protein transport</keyword>
<dbReference type="Gene3D" id="3.40.50.1000">
    <property type="entry name" value="HAD superfamily/HAD-like"/>
    <property type="match status" value="1"/>
</dbReference>
<dbReference type="InParanoid" id="A0A061F0R6"/>
<sequence>MVLIFECMNDQSNLSNSFSLLVIYTERSFEFGRGLRKEKKMAGTSNFTKREFFYGSVEDDRDQNYSVHTKGRKKLLVFGLGGLLCHRICRKDTAEVPIVHRRPDAVYGSYAVYKRPYCEEFMKFCLSRFEVGIWSSAREWYLNSALDCIMSGLRSKILFAWDQNECTNTGVSCLEKKEKPIFLKELKKVWDRNWSSSLQHRDEYSASNTLLIDDKPYKALLNPPYTAIFPSEYKANQVNDNSLGPDGELWRYLEGLAAADDVPSYVKAHPFGQPAITPMHSDWDYYSKIMVNIQGTR</sequence>
<dbReference type="Proteomes" id="UP000026915">
    <property type="component" value="Chromosome 5"/>
</dbReference>
<dbReference type="GO" id="GO:0016787">
    <property type="term" value="F:hydrolase activity"/>
    <property type="evidence" value="ECO:0007669"/>
    <property type="project" value="UniProtKB-KW"/>
</dbReference>
<evidence type="ECO:0000313" key="4">
    <source>
        <dbReference type="Proteomes" id="UP000026915"/>
    </source>
</evidence>